<dbReference type="PANTHER" id="PTHR44858">
    <property type="entry name" value="TETRATRICOPEPTIDE REPEAT PROTEIN 6"/>
    <property type="match status" value="1"/>
</dbReference>
<comment type="caution">
    <text evidence="3">The sequence shown here is derived from an EMBL/GenBank/DDBJ whole genome shotgun (WGS) entry which is preliminary data.</text>
</comment>
<dbReference type="InterPro" id="IPR050498">
    <property type="entry name" value="Ycf3"/>
</dbReference>
<sequence length="215" mass="23451">MPAYFLQLSHNLISDQKTRLSAVLWIIDHEPNQPIPSKVFKSLAQDPLAYQQLSSAYDKAIAAHPEWTASLISVAADMDSSFGHGDRGMARFAQAIEAHPKDAILRNNACWARATKNIELDKAMIDCDAAISLQPEGGFFDSRGLVHLQRGEWAAAISDYDAALAKMPQLNTSRFGRGIAETHLGKADEAKSDLAAARLANSKIDETFVGYGLKP</sequence>
<evidence type="ECO:0000313" key="4">
    <source>
        <dbReference type="Proteomes" id="UP000727456"/>
    </source>
</evidence>
<keyword evidence="2" id="KW-0802">TPR repeat</keyword>
<dbReference type="Gene3D" id="1.25.40.10">
    <property type="entry name" value="Tetratricopeptide repeat domain"/>
    <property type="match status" value="2"/>
</dbReference>
<keyword evidence="1" id="KW-0677">Repeat</keyword>
<organism evidence="3 4">
    <name type="scientific">Sphingomonas vulcanisoli</name>
    <dbReference type="NCBI Taxonomy" id="1658060"/>
    <lineage>
        <taxon>Bacteria</taxon>
        <taxon>Pseudomonadati</taxon>
        <taxon>Pseudomonadota</taxon>
        <taxon>Alphaproteobacteria</taxon>
        <taxon>Sphingomonadales</taxon>
        <taxon>Sphingomonadaceae</taxon>
        <taxon>Sphingomonas</taxon>
    </lineage>
</organism>
<accession>A0ABX0TP66</accession>
<evidence type="ECO:0000313" key="3">
    <source>
        <dbReference type="EMBL" id="NIJ06903.1"/>
    </source>
</evidence>
<dbReference type="EMBL" id="JAAOZC010000001">
    <property type="protein sequence ID" value="NIJ06903.1"/>
    <property type="molecule type" value="Genomic_DNA"/>
</dbReference>
<evidence type="ECO:0000256" key="1">
    <source>
        <dbReference type="ARBA" id="ARBA00022737"/>
    </source>
</evidence>
<protein>
    <submittedName>
        <fullName evidence="3">Tetratricopeptide (TPR) repeat protein</fullName>
    </submittedName>
</protein>
<dbReference type="PANTHER" id="PTHR44858:SF1">
    <property type="entry name" value="UDP-N-ACETYLGLUCOSAMINE--PEPTIDE N-ACETYLGLUCOSAMINYLTRANSFERASE SPINDLY-RELATED"/>
    <property type="match status" value="1"/>
</dbReference>
<proteinExistence type="predicted"/>
<evidence type="ECO:0000256" key="2">
    <source>
        <dbReference type="ARBA" id="ARBA00022803"/>
    </source>
</evidence>
<keyword evidence="4" id="KW-1185">Reference proteome</keyword>
<gene>
    <name evidence="3" type="ORF">FHS31_000485</name>
</gene>
<dbReference type="SUPFAM" id="SSF48452">
    <property type="entry name" value="TPR-like"/>
    <property type="match status" value="1"/>
</dbReference>
<name>A0ABX0TP66_9SPHN</name>
<reference evidence="3 4" key="1">
    <citation type="submission" date="2020-03" db="EMBL/GenBank/DDBJ databases">
        <title>Genomic Encyclopedia of Type Strains, Phase III (KMG-III): the genomes of soil and plant-associated and newly described type strains.</title>
        <authorList>
            <person name="Whitman W."/>
        </authorList>
    </citation>
    <scope>NUCLEOTIDE SEQUENCE [LARGE SCALE GENOMIC DNA]</scope>
    <source>
        <strain evidence="3 4">CECT 8804</strain>
    </source>
</reference>
<dbReference type="InterPro" id="IPR011990">
    <property type="entry name" value="TPR-like_helical_dom_sf"/>
</dbReference>
<dbReference type="Proteomes" id="UP000727456">
    <property type="component" value="Unassembled WGS sequence"/>
</dbReference>